<evidence type="ECO:0000313" key="2">
    <source>
        <dbReference type="Proteomes" id="UP000034190"/>
    </source>
</evidence>
<proteinExistence type="predicted"/>
<comment type="caution">
    <text evidence="1">The sequence shown here is derived from an EMBL/GenBank/DDBJ whole genome shotgun (WGS) entry which is preliminary data.</text>
</comment>
<evidence type="ECO:0008006" key="3">
    <source>
        <dbReference type="Google" id="ProtNLM"/>
    </source>
</evidence>
<dbReference type="Proteomes" id="UP000034190">
    <property type="component" value="Unassembled WGS sequence"/>
</dbReference>
<protein>
    <recommendedName>
        <fullName evidence="3">Phage-Barnase-EndoU-ColicinE5/D-RelE like nuclease 3 domain-containing protein</fullName>
    </recommendedName>
</protein>
<gene>
    <name evidence="1" type="ORF">UU43_C0001G0040</name>
</gene>
<reference evidence="1 2" key="1">
    <citation type="journal article" date="2015" name="Nature">
        <title>rRNA introns, odd ribosomes, and small enigmatic genomes across a large radiation of phyla.</title>
        <authorList>
            <person name="Brown C.T."/>
            <person name="Hug L.A."/>
            <person name="Thomas B.C."/>
            <person name="Sharon I."/>
            <person name="Castelle C.J."/>
            <person name="Singh A."/>
            <person name="Wilkins M.J."/>
            <person name="Williams K.H."/>
            <person name="Banfield J.F."/>
        </authorList>
    </citation>
    <scope>NUCLEOTIDE SEQUENCE [LARGE SCALE GENOMIC DNA]</scope>
</reference>
<dbReference type="AlphaFoldDB" id="A0A0G0X5C5"/>
<name>A0A0G0X5C5_9BACT</name>
<evidence type="ECO:0000313" key="1">
    <source>
        <dbReference type="EMBL" id="KKR91860.1"/>
    </source>
</evidence>
<sequence>MDIPQEKFDRVKKEAEEFYRSIGEVYCPYLKNKVSFNAKGLEHIKFKERGKARVVTDQYIRLKLLKLAPIIISASHTLQEYFETKKFEKVNANSRWQYKVVEVVYYGFVAIINQARIKIIIKQVDGGNKFFWSLIPFWKNDKRNSENKKILHAGDLESN</sequence>
<accession>A0A0G0X5C5</accession>
<organism evidence="1 2">
    <name type="scientific">Candidatus Falkowbacteria bacterium GW2011_GWA2_41_14</name>
    <dbReference type="NCBI Taxonomy" id="1618635"/>
    <lineage>
        <taxon>Bacteria</taxon>
        <taxon>Candidatus Falkowiibacteriota</taxon>
    </lineage>
</organism>
<dbReference type="EMBL" id="LCAP01000001">
    <property type="protein sequence ID" value="KKR91860.1"/>
    <property type="molecule type" value="Genomic_DNA"/>
</dbReference>